<sequence length="113" mass="12418">MTVLAVAAMTAAIPAGAASATNRVSCNSDEFVRVRVHPSNFPTQTLCFANAGSMSIETLFKNPVWITEVWTGNNRVQWHGDGRWQPSTPIAKRTAFTWPNHPGGVRIDQIRIL</sequence>
<dbReference type="Proteomes" id="UP000027345">
    <property type="component" value="Unassembled WGS sequence"/>
</dbReference>
<evidence type="ECO:0000259" key="2">
    <source>
        <dbReference type="Pfam" id="PF09076"/>
    </source>
</evidence>
<dbReference type="Pfam" id="PF09076">
    <property type="entry name" value="Crystall_2"/>
    <property type="match status" value="1"/>
</dbReference>
<dbReference type="InterPro" id="IPR015791">
    <property type="entry name" value="Antimic/Inh_G_crystallin-like"/>
</dbReference>
<dbReference type="Gene3D" id="2.60.20.30">
    <property type="match status" value="1"/>
</dbReference>
<dbReference type="InterPro" id="IPR015161">
    <property type="entry name" value="Sklp_toxin_b/g_crystallin"/>
</dbReference>
<accession>A0A066UC25</accession>
<dbReference type="SUPFAM" id="SSF49695">
    <property type="entry name" value="gamma-Crystallin-like"/>
    <property type="match status" value="1"/>
</dbReference>
<evidence type="ECO:0000313" key="4">
    <source>
        <dbReference type="Proteomes" id="UP000027345"/>
    </source>
</evidence>
<comment type="caution">
    <text evidence="3">The sequence shown here is derived from an EMBL/GenBank/DDBJ whole genome shotgun (WGS) entry which is preliminary data.</text>
</comment>
<keyword evidence="4" id="KW-1185">Reference proteome</keyword>
<reference evidence="3 4" key="1">
    <citation type="submission" date="2014-05" db="EMBL/GenBank/DDBJ databases">
        <title>Draft genome sequence of Amycolatopsis rifamycinica DSM 46095.</title>
        <authorList>
            <person name="Lal R."/>
            <person name="Saxena A."/>
            <person name="Kumari R."/>
            <person name="Mukherjee U."/>
            <person name="Singh P."/>
            <person name="Sangwan N."/>
            <person name="Mahato N.K."/>
        </authorList>
    </citation>
    <scope>NUCLEOTIDE SEQUENCE [LARGE SCALE GENOMIC DNA]</scope>
    <source>
        <strain evidence="3 4">DSM 46095</strain>
    </source>
</reference>
<evidence type="ECO:0000256" key="1">
    <source>
        <dbReference type="SAM" id="SignalP"/>
    </source>
</evidence>
<feature type="chain" id="PRO_5001627093" description="Streptomyces killer toxin-like beta/gamma crystallin domain-containing protein" evidence="1">
    <location>
        <begin position="18"/>
        <end position="113"/>
    </location>
</feature>
<protein>
    <recommendedName>
        <fullName evidence="2">Streptomyces killer toxin-like beta/gamma crystallin domain-containing protein</fullName>
    </recommendedName>
</protein>
<dbReference type="eggNOG" id="ENOG5032A2P">
    <property type="taxonomic scope" value="Bacteria"/>
</dbReference>
<keyword evidence="1" id="KW-0732">Signal</keyword>
<dbReference type="EMBL" id="JMQI01000026">
    <property type="protein sequence ID" value="KDN21768.1"/>
    <property type="molecule type" value="Genomic_DNA"/>
</dbReference>
<evidence type="ECO:0000313" key="3">
    <source>
        <dbReference type="EMBL" id="KDN21768.1"/>
    </source>
</evidence>
<dbReference type="AlphaFoldDB" id="A0A066UC25"/>
<feature type="signal peptide" evidence="1">
    <location>
        <begin position="1"/>
        <end position="17"/>
    </location>
</feature>
<name>A0A066UC25_9PSEU</name>
<dbReference type="InterPro" id="IPR011024">
    <property type="entry name" value="G_crystallin-like"/>
</dbReference>
<feature type="domain" description="Streptomyces killer toxin-like beta/gamma crystallin" evidence="2">
    <location>
        <begin position="41"/>
        <end position="111"/>
    </location>
</feature>
<proteinExistence type="predicted"/>
<gene>
    <name evidence="3" type="ORF">DV20_12620</name>
</gene>
<organism evidence="3 4">
    <name type="scientific">Amycolatopsis rifamycinica</name>
    <dbReference type="NCBI Taxonomy" id="287986"/>
    <lineage>
        <taxon>Bacteria</taxon>
        <taxon>Bacillati</taxon>
        <taxon>Actinomycetota</taxon>
        <taxon>Actinomycetes</taxon>
        <taxon>Pseudonocardiales</taxon>
        <taxon>Pseudonocardiaceae</taxon>
        <taxon>Amycolatopsis</taxon>
    </lineage>
</organism>